<name>A0ABV6XUS7_9ACTN</name>
<protein>
    <submittedName>
        <fullName evidence="1">DUF3224 domain-containing protein</fullName>
    </submittedName>
</protein>
<sequence length="142" mass="14648">MSRRVTSAFTIDSWEGQPGDWHGAQLQRTQAAKTFTGELSGSSALEAVMLGVGEDVSAYVAVERLEVGFDGLKGSFCLLHSAMANGDDNTMRLTILPGSGTGDLVGLSGTAEILPGHGFALVYELGGEDAGEDAGEAASRVV</sequence>
<accession>A0ABV6XUS7</accession>
<dbReference type="RefSeq" id="WP_380566989.1">
    <property type="nucleotide sequence ID" value="NZ_JBEUKS010000011.1"/>
</dbReference>
<dbReference type="Pfam" id="PF11528">
    <property type="entry name" value="DUF3224"/>
    <property type="match status" value="1"/>
</dbReference>
<organism evidence="1 2">
    <name type="scientific">Streptacidiphilus jeojiensis</name>
    <dbReference type="NCBI Taxonomy" id="3229225"/>
    <lineage>
        <taxon>Bacteria</taxon>
        <taxon>Bacillati</taxon>
        <taxon>Actinomycetota</taxon>
        <taxon>Actinomycetes</taxon>
        <taxon>Kitasatosporales</taxon>
        <taxon>Streptomycetaceae</taxon>
        <taxon>Streptacidiphilus</taxon>
    </lineage>
</organism>
<proteinExistence type="predicted"/>
<keyword evidence="2" id="KW-1185">Reference proteome</keyword>
<dbReference type="InterPro" id="IPR021607">
    <property type="entry name" value="DUF3224"/>
</dbReference>
<dbReference type="Gene3D" id="2.40.350.10">
    <property type="entry name" value="SO1590-like"/>
    <property type="match status" value="1"/>
</dbReference>
<evidence type="ECO:0000313" key="2">
    <source>
        <dbReference type="Proteomes" id="UP001592581"/>
    </source>
</evidence>
<dbReference type="EMBL" id="JBEUKS010000011">
    <property type="protein sequence ID" value="MFC1442021.1"/>
    <property type="molecule type" value="Genomic_DNA"/>
</dbReference>
<gene>
    <name evidence="1" type="ORF">ABUW04_27590</name>
</gene>
<dbReference type="InterPro" id="IPR023159">
    <property type="entry name" value="SO1590-like_sf"/>
</dbReference>
<reference evidence="1 2" key="1">
    <citation type="submission" date="2024-06" db="EMBL/GenBank/DDBJ databases">
        <authorList>
            <person name="Lee S.D."/>
        </authorList>
    </citation>
    <scope>NUCLEOTIDE SEQUENCE [LARGE SCALE GENOMIC DNA]</scope>
    <source>
        <strain evidence="1 2">N1-10</strain>
    </source>
</reference>
<dbReference type="Proteomes" id="UP001592581">
    <property type="component" value="Unassembled WGS sequence"/>
</dbReference>
<evidence type="ECO:0000313" key="1">
    <source>
        <dbReference type="EMBL" id="MFC1442021.1"/>
    </source>
</evidence>
<dbReference type="SUPFAM" id="SSF159238">
    <property type="entry name" value="SO1590-like"/>
    <property type="match status" value="1"/>
</dbReference>
<comment type="caution">
    <text evidence="1">The sequence shown here is derived from an EMBL/GenBank/DDBJ whole genome shotgun (WGS) entry which is preliminary data.</text>
</comment>